<comment type="similarity">
    <text evidence="7">Belongs to the binding-protein-dependent transport system permease family.</text>
</comment>
<feature type="transmembrane region" description="Helical" evidence="7">
    <location>
        <begin position="32"/>
        <end position="61"/>
    </location>
</feature>
<keyword evidence="10" id="KW-1185">Reference proteome</keyword>
<dbReference type="PROSITE" id="PS50928">
    <property type="entry name" value="ABC_TM1"/>
    <property type="match status" value="1"/>
</dbReference>
<keyword evidence="9" id="KW-0067">ATP-binding</keyword>
<keyword evidence="3" id="KW-1003">Cell membrane</keyword>
<dbReference type="GO" id="GO:0055085">
    <property type="term" value="P:transmembrane transport"/>
    <property type="evidence" value="ECO:0007669"/>
    <property type="project" value="InterPro"/>
</dbReference>
<dbReference type="SUPFAM" id="SSF161098">
    <property type="entry name" value="MetI-like"/>
    <property type="match status" value="1"/>
</dbReference>
<reference evidence="9 10" key="1">
    <citation type="submission" date="2016-06" db="EMBL/GenBank/DDBJ databases">
        <title>Domibacillus iocasae genome sequencing.</title>
        <authorList>
            <person name="Verma A."/>
            <person name="Pal Y."/>
            <person name="Ojha A.K."/>
            <person name="Krishnamurthi S."/>
        </authorList>
    </citation>
    <scope>NUCLEOTIDE SEQUENCE [LARGE SCALE GENOMIC DNA]</scope>
    <source>
        <strain evidence="9 10">DSM 29979</strain>
    </source>
</reference>
<dbReference type="GO" id="GO:0005524">
    <property type="term" value="F:ATP binding"/>
    <property type="evidence" value="ECO:0007669"/>
    <property type="project" value="UniProtKB-KW"/>
</dbReference>
<dbReference type="Proteomes" id="UP000095658">
    <property type="component" value="Unassembled WGS sequence"/>
</dbReference>
<keyword evidence="6 7" id="KW-0472">Membrane</keyword>
<dbReference type="GO" id="GO:0005886">
    <property type="term" value="C:plasma membrane"/>
    <property type="evidence" value="ECO:0007669"/>
    <property type="project" value="UniProtKB-SubCell"/>
</dbReference>
<sequence>MAMSEVEMMKRQTALAAAGKKKKPFAATFKEMYLGPIAAFVLFISLWQLIPLVLGLPHYILPKPTDVWEATVSDWALLAEAIRITVFESVIGFLLSAVIGIGVSVLLASSKILERSIYPYAIILQTIPVVAVAPIVVIWFGAGFNSIVVISFLIGFFPVISNTLMGLNSVDKNMDELFTLYNASKWQRMWKLRIPAAMPFIMAGLKISCTLSIVGAIVGEYVAGIGGGNGGLGYAITVAAIQVKTSFLFSCGIAAAILGISFYLLVSLFSKMMLGSWHESAMKSEK</sequence>
<dbReference type="AlphaFoldDB" id="A0A1E7DTR9"/>
<dbReference type="InterPro" id="IPR035906">
    <property type="entry name" value="MetI-like_sf"/>
</dbReference>
<evidence type="ECO:0000313" key="10">
    <source>
        <dbReference type="Proteomes" id="UP000095658"/>
    </source>
</evidence>
<dbReference type="STRING" id="1714016.BA724_14590"/>
<dbReference type="Gene3D" id="1.10.3720.10">
    <property type="entry name" value="MetI-like"/>
    <property type="match status" value="1"/>
</dbReference>
<dbReference type="PANTHER" id="PTHR30151">
    <property type="entry name" value="ALKANE SULFONATE ABC TRANSPORTER-RELATED, MEMBRANE SUBUNIT"/>
    <property type="match status" value="1"/>
</dbReference>
<keyword evidence="2 7" id="KW-0813">Transport</keyword>
<evidence type="ECO:0000259" key="8">
    <source>
        <dbReference type="PROSITE" id="PS50928"/>
    </source>
</evidence>
<feature type="transmembrane region" description="Helical" evidence="7">
    <location>
        <begin position="194"/>
        <end position="218"/>
    </location>
</feature>
<keyword evidence="5 7" id="KW-1133">Transmembrane helix</keyword>
<evidence type="ECO:0000256" key="7">
    <source>
        <dbReference type="RuleBase" id="RU363032"/>
    </source>
</evidence>
<dbReference type="EMBL" id="MAMP01000002">
    <property type="protein sequence ID" value="OES46454.1"/>
    <property type="molecule type" value="Genomic_DNA"/>
</dbReference>
<evidence type="ECO:0000256" key="3">
    <source>
        <dbReference type="ARBA" id="ARBA00022475"/>
    </source>
</evidence>
<organism evidence="9 10">
    <name type="scientific">Domibacillus iocasae</name>
    <dbReference type="NCBI Taxonomy" id="1714016"/>
    <lineage>
        <taxon>Bacteria</taxon>
        <taxon>Bacillati</taxon>
        <taxon>Bacillota</taxon>
        <taxon>Bacilli</taxon>
        <taxon>Bacillales</taxon>
        <taxon>Bacillaceae</taxon>
        <taxon>Domibacillus</taxon>
    </lineage>
</organism>
<dbReference type="InterPro" id="IPR000515">
    <property type="entry name" value="MetI-like"/>
</dbReference>
<evidence type="ECO:0000256" key="2">
    <source>
        <dbReference type="ARBA" id="ARBA00022448"/>
    </source>
</evidence>
<evidence type="ECO:0000256" key="6">
    <source>
        <dbReference type="ARBA" id="ARBA00023136"/>
    </source>
</evidence>
<evidence type="ECO:0000256" key="1">
    <source>
        <dbReference type="ARBA" id="ARBA00004651"/>
    </source>
</evidence>
<name>A0A1E7DTR9_9BACI</name>
<evidence type="ECO:0000256" key="5">
    <source>
        <dbReference type="ARBA" id="ARBA00022989"/>
    </source>
</evidence>
<gene>
    <name evidence="9" type="ORF">BA724_14590</name>
</gene>
<evidence type="ECO:0000256" key="4">
    <source>
        <dbReference type="ARBA" id="ARBA00022692"/>
    </source>
</evidence>
<comment type="subcellular location">
    <subcellularLocation>
        <location evidence="1 7">Cell membrane</location>
        <topology evidence="1 7">Multi-pass membrane protein</topology>
    </subcellularLocation>
</comment>
<feature type="transmembrane region" description="Helical" evidence="7">
    <location>
        <begin position="120"/>
        <end position="141"/>
    </location>
</feature>
<feature type="transmembrane region" description="Helical" evidence="7">
    <location>
        <begin position="247"/>
        <end position="266"/>
    </location>
</feature>
<accession>A0A1E7DTR9</accession>
<keyword evidence="9" id="KW-0547">Nucleotide-binding</keyword>
<keyword evidence="4 7" id="KW-0812">Transmembrane</keyword>
<dbReference type="PANTHER" id="PTHR30151:SF41">
    <property type="entry name" value="ABC TRANSPORTER PERMEASE PROTEIN"/>
    <property type="match status" value="1"/>
</dbReference>
<dbReference type="OrthoDB" id="9804353at2"/>
<feature type="transmembrane region" description="Helical" evidence="7">
    <location>
        <begin position="147"/>
        <end position="167"/>
    </location>
</feature>
<proteinExistence type="inferred from homology"/>
<feature type="transmembrane region" description="Helical" evidence="7">
    <location>
        <begin position="81"/>
        <end position="108"/>
    </location>
</feature>
<evidence type="ECO:0000313" key="9">
    <source>
        <dbReference type="EMBL" id="OES46454.1"/>
    </source>
</evidence>
<comment type="caution">
    <text evidence="9">The sequence shown here is derived from an EMBL/GenBank/DDBJ whole genome shotgun (WGS) entry which is preliminary data.</text>
</comment>
<dbReference type="Pfam" id="PF00528">
    <property type="entry name" value="BPD_transp_1"/>
    <property type="match status" value="1"/>
</dbReference>
<protein>
    <submittedName>
        <fullName evidence="9">ABC transporter ATP-binding protein</fullName>
    </submittedName>
</protein>
<dbReference type="CDD" id="cd06261">
    <property type="entry name" value="TM_PBP2"/>
    <property type="match status" value="1"/>
</dbReference>
<feature type="domain" description="ABC transmembrane type-1" evidence="8">
    <location>
        <begin position="82"/>
        <end position="270"/>
    </location>
</feature>